<proteinExistence type="predicted"/>
<keyword evidence="1" id="KW-1133">Transmembrane helix</keyword>
<accession>A0A2X4UZI2</accession>
<feature type="transmembrane region" description="Helical" evidence="1">
    <location>
        <begin position="12"/>
        <end position="32"/>
    </location>
</feature>
<dbReference type="OrthoDB" id="7065968at2"/>
<evidence type="ECO:0000259" key="2">
    <source>
        <dbReference type="Pfam" id="PF24316"/>
    </source>
</evidence>
<name>A0A2X4UZI2_9GAMM</name>
<dbReference type="AlphaFoldDB" id="A0A2X4UZI2"/>
<dbReference type="KEGG" id="lri:NCTC12151_03237"/>
<evidence type="ECO:0000313" key="4">
    <source>
        <dbReference type="Proteomes" id="UP000249005"/>
    </source>
</evidence>
<dbReference type="EMBL" id="LS483470">
    <property type="protein sequence ID" value="SQI43799.1"/>
    <property type="molecule type" value="Genomic_DNA"/>
</dbReference>
<reference evidence="3 4" key="1">
    <citation type="submission" date="2018-06" db="EMBL/GenBank/DDBJ databases">
        <authorList>
            <consortium name="Pathogen Informatics"/>
            <person name="Doyle S."/>
        </authorList>
    </citation>
    <scope>NUCLEOTIDE SEQUENCE [LARGE SCALE GENOMIC DNA]</scope>
    <source>
        <strain evidence="3 4">NCTC12151</strain>
    </source>
</reference>
<dbReference type="SUPFAM" id="SSF110296">
    <property type="entry name" value="Oligoxyloglucan reducing end-specific cellobiohydrolase"/>
    <property type="match status" value="1"/>
</dbReference>
<dbReference type="Proteomes" id="UP000249005">
    <property type="component" value="Chromosome 1"/>
</dbReference>
<organism evidence="3 4">
    <name type="scientific">Leminorella richardii</name>
    <dbReference type="NCBI Taxonomy" id="158841"/>
    <lineage>
        <taxon>Bacteria</taxon>
        <taxon>Pseudomonadati</taxon>
        <taxon>Pseudomonadota</taxon>
        <taxon>Gammaproteobacteria</taxon>
        <taxon>Enterobacterales</taxon>
        <taxon>Budviciaceae</taxon>
        <taxon>Leminorella</taxon>
    </lineage>
</organism>
<keyword evidence="4" id="KW-1185">Reference proteome</keyword>
<protein>
    <recommendedName>
        <fullName evidence="2">Tli3-like domain-containing protein</fullName>
    </recommendedName>
</protein>
<evidence type="ECO:0000313" key="3">
    <source>
        <dbReference type="EMBL" id="SQI43799.1"/>
    </source>
</evidence>
<dbReference type="Pfam" id="PF24316">
    <property type="entry name" value="Tli3"/>
    <property type="match status" value="2"/>
</dbReference>
<gene>
    <name evidence="3" type="ORF">NCTC12151_03237</name>
</gene>
<sequence>MTTPSPKKKMPVYVVLLIVVAVVIALGLFGQIQSRLSVGAAFGGAGFDGKSPVRTHYAIADIEPQVVYRLDENRYVELSHYMGCESMLGDEQVAKAWYYDLNLGIKTEISPLIRAYKGRFINADPRGKNLVFPMGNSRVLYSTDYGRTVSLWVRGDPSEIASSAEDVTFVITDKELVYYQKEKDEYFFAKKVFDGKNVDEKSVTSSGNVKNIPAYLAPMGRYQCNADIKPRGVSEIKIKEYDERRRPYFEQLLSATNKTISVLVNLASWQVTLRTHYAAYDVVPQVIYRLDDNRYVELNNYENCQPTYEDEKVVKIWYHDLNRNIKTQLPSKVRNYQGKIINADSSGKNLAFPVMSDRMTCMDEVCGESMVYYSTDYGKTFKSFYYLRYSDGTRDNRDEPRDSLKYSKNYLTTVITDKELVVYKQWGKSYKTTKIRLDKEDEDKIYGTEDPIIPPHTSFMENYQCDTNIKPKSIGNISVDEYNRQEKGN</sequence>
<evidence type="ECO:0000256" key="1">
    <source>
        <dbReference type="SAM" id="Phobius"/>
    </source>
</evidence>
<dbReference type="RefSeq" id="WP_111741549.1">
    <property type="nucleotide sequence ID" value="NZ_LR698987.1"/>
</dbReference>
<feature type="domain" description="Tli3-like" evidence="2">
    <location>
        <begin position="280"/>
        <end position="423"/>
    </location>
</feature>
<dbReference type="InterPro" id="IPR057562">
    <property type="entry name" value="Tli3-like_dom"/>
</dbReference>
<keyword evidence="1" id="KW-0812">Transmembrane</keyword>
<feature type="domain" description="Tli3-like" evidence="2">
    <location>
        <begin position="61"/>
        <end position="179"/>
    </location>
</feature>
<keyword evidence="1" id="KW-0472">Membrane</keyword>